<organism evidence="1 2">
    <name type="scientific">Lasiodiplodia mahajangana</name>
    <dbReference type="NCBI Taxonomy" id="1108764"/>
    <lineage>
        <taxon>Eukaryota</taxon>
        <taxon>Fungi</taxon>
        <taxon>Dikarya</taxon>
        <taxon>Ascomycota</taxon>
        <taxon>Pezizomycotina</taxon>
        <taxon>Dothideomycetes</taxon>
        <taxon>Dothideomycetes incertae sedis</taxon>
        <taxon>Botryosphaeriales</taxon>
        <taxon>Botryosphaeriaceae</taxon>
        <taxon>Lasiodiplodia</taxon>
    </lineage>
</organism>
<reference evidence="1" key="1">
    <citation type="submission" date="2022-12" db="EMBL/GenBank/DDBJ databases">
        <title>Genome Sequence of Lasiodiplodia mahajangana.</title>
        <authorList>
            <person name="Buettner E."/>
        </authorList>
    </citation>
    <scope>NUCLEOTIDE SEQUENCE</scope>
    <source>
        <strain evidence="1">VT137</strain>
    </source>
</reference>
<dbReference type="Proteomes" id="UP001153332">
    <property type="component" value="Unassembled WGS sequence"/>
</dbReference>
<keyword evidence="2" id="KW-1185">Reference proteome</keyword>
<accession>A0ACC2J2X1</accession>
<comment type="caution">
    <text evidence="1">The sequence shown here is derived from an EMBL/GenBank/DDBJ whole genome shotgun (WGS) entry which is preliminary data.</text>
</comment>
<sequence>MDRLRDTAPGKKEGNRTKLSRLRHKTIPSPSLILQLALETVVAPITVSISNHGTLVECDPSIKSIIINIDKEKNDYIIEDLDDNHLLIKDVMVAQLKSRLDERLKETVPFVEDDSGSERENKK</sequence>
<protein>
    <submittedName>
        <fullName evidence="1">Uncharacterized protein</fullName>
    </submittedName>
</protein>
<evidence type="ECO:0000313" key="1">
    <source>
        <dbReference type="EMBL" id="KAJ8121659.1"/>
    </source>
</evidence>
<gene>
    <name evidence="1" type="ORF">O1611_g10042</name>
</gene>
<evidence type="ECO:0000313" key="2">
    <source>
        <dbReference type="Proteomes" id="UP001153332"/>
    </source>
</evidence>
<dbReference type="EMBL" id="JAPUUL010003762">
    <property type="protein sequence ID" value="KAJ8121659.1"/>
    <property type="molecule type" value="Genomic_DNA"/>
</dbReference>
<proteinExistence type="predicted"/>
<name>A0ACC2J2X1_9PEZI</name>